<name>A0A7J6MZZ4_PERCH</name>
<dbReference type="AlphaFoldDB" id="A0A7J6MZZ4"/>
<dbReference type="OrthoDB" id="441727at2759"/>
<comment type="caution">
    <text evidence="4">The sequence shown here is derived from an EMBL/GenBank/DDBJ whole genome shotgun (WGS) entry which is preliminary data.</text>
</comment>
<evidence type="ECO:0000259" key="2">
    <source>
        <dbReference type="Pfam" id="PF07744"/>
    </source>
</evidence>
<feature type="compositionally biased region" description="Low complexity" evidence="1">
    <location>
        <begin position="624"/>
        <end position="636"/>
    </location>
</feature>
<protein>
    <submittedName>
        <fullName evidence="4">Uncharacterized protein</fullName>
    </submittedName>
</protein>
<evidence type="ECO:0000313" key="5">
    <source>
        <dbReference type="Proteomes" id="UP000591131"/>
    </source>
</evidence>
<reference evidence="4 5" key="1">
    <citation type="submission" date="2020-04" db="EMBL/GenBank/DDBJ databases">
        <title>Perkinsus chesapeaki whole genome sequence.</title>
        <authorList>
            <person name="Bogema D.R."/>
        </authorList>
    </citation>
    <scope>NUCLEOTIDE SEQUENCE [LARGE SCALE GENOMIC DNA]</scope>
    <source>
        <strain evidence="4">ATCC PRA-425</strain>
    </source>
</reference>
<feature type="region of interest" description="Disordered" evidence="1">
    <location>
        <begin position="471"/>
        <end position="566"/>
    </location>
</feature>
<feature type="compositionally biased region" description="Pro residues" evidence="1">
    <location>
        <begin position="190"/>
        <end position="199"/>
    </location>
</feature>
<proteinExistence type="predicted"/>
<feature type="domain" description="Spen paralogue and orthologue SPOC C-terminal" evidence="2">
    <location>
        <begin position="807"/>
        <end position="920"/>
    </location>
</feature>
<feature type="region of interest" description="Disordered" evidence="1">
    <location>
        <begin position="178"/>
        <end position="206"/>
    </location>
</feature>
<dbReference type="Proteomes" id="UP000591131">
    <property type="component" value="Unassembled WGS sequence"/>
</dbReference>
<dbReference type="InterPro" id="IPR016024">
    <property type="entry name" value="ARM-type_fold"/>
</dbReference>
<dbReference type="EMBL" id="JAAPAO010000022">
    <property type="protein sequence ID" value="KAF4677046.1"/>
    <property type="molecule type" value="Genomic_DNA"/>
</dbReference>
<keyword evidence="5" id="KW-1185">Reference proteome</keyword>
<gene>
    <name evidence="4" type="ORF">FOL47_003779</name>
</gene>
<dbReference type="Gene3D" id="1.25.10.10">
    <property type="entry name" value="Leucine-rich Repeat Variant"/>
    <property type="match status" value="1"/>
</dbReference>
<dbReference type="SUPFAM" id="SSF48371">
    <property type="entry name" value="ARM repeat"/>
    <property type="match status" value="1"/>
</dbReference>
<dbReference type="Pfam" id="PF07744">
    <property type="entry name" value="SPOC"/>
    <property type="match status" value="1"/>
</dbReference>
<dbReference type="Pfam" id="PF16213">
    <property type="entry name" value="DCB"/>
    <property type="match status" value="1"/>
</dbReference>
<dbReference type="InterPro" id="IPR012921">
    <property type="entry name" value="SPOC_C"/>
</dbReference>
<sequence length="950" mass="102764">MVFGGSFMKPPVRYPDVQEDARSPKDAGLISRGDLRQIRGTWRSLGQTCLFYSADRPSNNGLYSYHLILNRSIRRCNEILDVFVPEKPIEECHIEIIQAFKRCENEANRSYPERDIRVKNLTQFRPAFTSREMEKSIQAKIEQDRLDALEEDKYLPITTDLSLARVFGVSSLPDSWMSSPPFPSSSSSPPSTPSTPSPAAPRAISRGSVAQDVEAELRIICVESRKKYSQIKEHSERVIAKLIASNGNVPVEEVLAVVIVASETHNPKLVLPCLGCVQRLIMGQLVNTSKLLGTVVTYLHDRANDSDPTVQVKALQTILLLLTPSFAPLLTGSEIFMEQLLSACVILLGSDSGLVRHTAVACLRQVADFLIDEAGKAYRNLTADALENLGTGRDDSGSSRKGPSGSLMVEAMPVPDRLPSGNTALREHTEVHFDYYSFLSTTCALFRWVEHHVVNGLGEQQWGENGWWNWEGAPNAEDDQKWLPGYDQQGDGCWNQDTQYNHGGGDTNAWSGDGPWQGRAWTDQQQGSTDPQETPAPEPTSEEPATKKPRSASKSPDAPQPGGSTSFVNALRKLFKAKNAAPAKPPPSNTATTNNPSLWEAGKGPDNNKPQGGGALASLLAKQASGTSASSTAKAPSPGPSPGSPSGGPSDTELRKNVLTRLLSSDNAGELLEDPKVVEMLLQVASQLDETGLADLQKSVVKIITKLQSSSSAAANGGAGDLPPDQLAKRNACVERLKAILEGLRGLFLKRQEERINQGKASAAAAAAAQQSKAATTTTSTSNTSHSALASLLSGVSAQNQPIYDHKVWTGYVQRSGVNKAKVNLYATLPVHSLTTDMVAQLGNELNLKLRVPDNEVLHQRQIHSESSSLLLMKADSAADQAELNAQIAYFNGRSRSGVAKLERDGVHYAAFMIPPGPLAEKLIGSDNYKRCNPDDMATVCMITKSDTVH</sequence>
<evidence type="ECO:0000259" key="3">
    <source>
        <dbReference type="Pfam" id="PF16213"/>
    </source>
</evidence>
<accession>A0A7J6MZZ4</accession>
<organism evidence="4 5">
    <name type="scientific">Perkinsus chesapeaki</name>
    <name type="common">Clam parasite</name>
    <name type="synonym">Perkinsus andrewsi</name>
    <dbReference type="NCBI Taxonomy" id="330153"/>
    <lineage>
        <taxon>Eukaryota</taxon>
        <taxon>Sar</taxon>
        <taxon>Alveolata</taxon>
        <taxon>Perkinsozoa</taxon>
        <taxon>Perkinsea</taxon>
        <taxon>Perkinsida</taxon>
        <taxon>Perkinsidae</taxon>
        <taxon>Perkinsus</taxon>
    </lineage>
</organism>
<feature type="region of interest" description="Disordered" evidence="1">
    <location>
        <begin position="389"/>
        <end position="422"/>
    </location>
</feature>
<evidence type="ECO:0000256" key="1">
    <source>
        <dbReference type="SAM" id="MobiDB-lite"/>
    </source>
</evidence>
<evidence type="ECO:0000313" key="4">
    <source>
        <dbReference type="EMBL" id="KAF4677046.1"/>
    </source>
</evidence>
<dbReference type="InterPro" id="IPR011989">
    <property type="entry name" value="ARM-like"/>
</dbReference>
<feature type="domain" description="Mon2/Sec7/BIG1-like dimerisation and cyclophilin-binding" evidence="3">
    <location>
        <begin position="209"/>
        <end position="369"/>
    </location>
</feature>
<feature type="region of interest" description="Disordered" evidence="1">
    <location>
        <begin position="578"/>
        <end position="653"/>
    </location>
</feature>
<dbReference type="InterPro" id="IPR032629">
    <property type="entry name" value="DCB_dom"/>
</dbReference>